<dbReference type="PANTHER" id="PTHR28023:SF1">
    <property type="entry name" value="UPF0357 PROTEIN YCL012C"/>
    <property type="match status" value="1"/>
</dbReference>
<reference evidence="4" key="1">
    <citation type="submission" date="2016-05" db="EMBL/GenBank/DDBJ databases">
        <title>Comparative genomics of biotechnologically important yeasts.</title>
        <authorList>
            <consortium name="DOE Joint Genome Institute"/>
            <person name="Riley R."/>
            <person name="Haridas S."/>
            <person name="Wolfe K.H."/>
            <person name="Lopes M.R."/>
            <person name="Hittinger C.T."/>
            <person name="Goker M."/>
            <person name="Salamov A."/>
            <person name="Wisecaver J."/>
            <person name="Long T.M."/>
            <person name="Aerts A.L."/>
            <person name="Barry K."/>
            <person name="Choi C."/>
            <person name="Clum A."/>
            <person name="Coughlan A.Y."/>
            <person name="Deshpande S."/>
            <person name="Douglass A.P."/>
            <person name="Hanson S.J."/>
            <person name="Klenk H.-P."/>
            <person name="Labutti K."/>
            <person name="Lapidus A."/>
            <person name="Lindquist E."/>
            <person name="Lipzen A."/>
            <person name="Meier-Kolthoff J.P."/>
            <person name="Ohm R.A."/>
            <person name="Otillar R.P."/>
            <person name="Pangilinan J."/>
            <person name="Peng Y."/>
            <person name="Rokas A."/>
            <person name="Rosa C.A."/>
            <person name="Scheuner C."/>
            <person name="Sibirny A.A."/>
            <person name="Slot J.C."/>
            <person name="Stielow J.B."/>
            <person name="Sun H."/>
            <person name="Kurtzman C.P."/>
            <person name="Blackwell M."/>
            <person name="Grigoriev I.V."/>
            <person name="Jeffries T.W."/>
        </authorList>
    </citation>
    <scope>NUCLEOTIDE SEQUENCE [LARGE SCALE GENOMIC DNA]</scope>
    <source>
        <strain evidence="4">DSM 1968</strain>
    </source>
</reference>
<dbReference type="RefSeq" id="XP_020050285.1">
    <property type="nucleotide sequence ID" value="XM_020189471.1"/>
</dbReference>
<evidence type="ECO:0000313" key="4">
    <source>
        <dbReference type="Proteomes" id="UP000095038"/>
    </source>
</evidence>
<dbReference type="FunCoup" id="A0A1D2VQW3">
    <property type="interactions" value="2"/>
</dbReference>
<gene>
    <name evidence="3" type="ORF">ASCRUDRAFT_17259</name>
</gene>
<accession>A0A1D2VQW3</accession>
<dbReference type="GeneID" id="30963107"/>
<dbReference type="PANTHER" id="PTHR28023">
    <property type="entry name" value="UPF0357 PROTEIN YCL012C"/>
    <property type="match status" value="1"/>
</dbReference>
<feature type="non-terminal residue" evidence="3">
    <location>
        <position position="83"/>
    </location>
</feature>
<dbReference type="EMBL" id="KV454475">
    <property type="protein sequence ID" value="ODV63978.1"/>
    <property type="molecule type" value="Genomic_DNA"/>
</dbReference>
<protein>
    <submittedName>
        <fullName evidence="3">Uncharacterized protein</fullName>
    </submittedName>
</protein>
<evidence type="ECO:0000256" key="1">
    <source>
        <dbReference type="ARBA" id="ARBA00008325"/>
    </source>
</evidence>
<comment type="similarity">
    <text evidence="1">Belongs to the UPF0357 family.</text>
</comment>
<dbReference type="InParanoid" id="A0A1D2VQW3"/>
<evidence type="ECO:0000313" key="3">
    <source>
        <dbReference type="EMBL" id="ODV63978.1"/>
    </source>
</evidence>
<proteinExistence type="inferred from homology"/>
<dbReference type="Proteomes" id="UP000095038">
    <property type="component" value="Unassembled WGS sequence"/>
</dbReference>
<dbReference type="AlphaFoldDB" id="A0A1D2VQW3"/>
<name>A0A1D2VQW3_9ASCO</name>
<evidence type="ECO:0000256" key="2">
    <source>
        <dbReference type="ARBA" id="ARBA00022729"/>
    </source>
</evidence>
<keyword evidence="4" id="KW-1185">Reference proteome</keyword>
<keyword evidence="2" id="KW-0732">Signal</keyword>
<dbReference type="InterPro" id="IPR018559">
    <property type="entry name" value="DUF2015"/>
</dbReference>
<organism evidence="3 4">
    <name type="scientific">Ascoidea rubescens DSM 1968</name>
    <dbReference type="NCBI Taxonomy" id="1344418"/>
    <lineage>
        <taxon>Eukaryota</taxon>
        <taxon>Fungi</taxon>
        <taxon>Dikarya</taxon>
        <taxon>Ascomycota</taxon>
        <taxon>Saccharomycotina</taxon>
        <taxon>Saccharomycetes</taxon>
        <taxon>Ascoideaceae</taxon>
        <taxon>Ascoidea</taxon>
    </lineage>
</organism>
<sequence>SGFENDINQGLSSSNFDLESNNISKLDLRSGLDEHSKKQILKIMNDNKSLSFDQARLFYTRRIMADNEIAPDGTPLDPRAVTF</sequence>
<dbReference type="OrthoDB" id="447314at2759"/>
<dbReference type="Pfam" id="PF09435">
    <property type="entry name" value="DUF2015"/>
    <property type="match status" value="1"/>
</dbReference>
<feature type="non-terminal residue" evidence="3">
    <location>
        <position position="1"/>
    </location>
</feature>